<evidence type="ECO:0000313" key="3">
    <source>
        <dbReference type="Proteomes" id="UP000485058"/>
    </source>
</evidence>
<organism evidence="2 3">
    <name type="scientific">Haematococcus lacustris</name>
    <name type="common">Green alga</name>
    <name type="synonym">Haematococcus pluvialis</name>
    <dbReference type="NCBI Taxonomy" id="44745"/>
    <lineage>
        <taxon>Eukaryota</taxon>
        <taxon>Viridiplantae</taxon>
        <taxon>Chlorophyta</taxon>
        <taxon>core chlorophytes</taxon>
        <taxon>Chlorophyceae</taxon>
        <taxon>CS clade</taxon>
        <taxon>Chlamydomonadales</taxon>
        <taxon>Haematococcaceae</taxon>
        <taxon>Haematococcus</taxon>
    </lineage>
</organism>
<comment type="caution">
    <text evidence="2">The sequence shown here is derived from an EMBL/GenBank/DDBJ whole genome shotgun (WGS) entry which is preliminary data.</text>
</comment>
<accession>A0A699ZNS1</accession>
<sequence length="169" mass="19020">MQRCVLARSASATSPPAQPPVKKVVVDPFLEKRSYNDNAFDRLFISIYTNKMAAKLPNVYVPEEPQYEDFVRVSKEIMKGRTPSEQKEVIMEVLNSLMPNGTAATFRRLFPPNQLSAELNAWFATLGFGWLVGEMELKAGDIKVSSDLTRPQRSIVKITKCRYLEASGC</sequence>
<feature type="non-terminal residue" evidence="2">
    <location>
        <position position="169"/>
    </location>
</feature>
<feature type="domain" description="Beta-carotene isomerase D27-like C-terminal" evidence="1">
    <location>
        <begin position="130"/>
        <end position="169"/>
    </location>
</feature>
<protein>
    <submittedName>
        <fullName evidence="2">DUF4033 domain-containing protein</fullName>
    </submittedName>
</protein>
<dbReference type="AlphaFoldDB" id="A0A699ZNS1"/>
<dbReference type="GO" id="GO:0005506">
    <property type="term" value="F:iron ion binding"/>
    <property type="evidence" value="ECO:0007669"/>
    <property type="project" value="InterPro"/>
</dbReference>
<evidence type="ECO:0000259" key="1">
    <source>
        <dbReference type="Pfam" id="PF13225"/>
    </source>
</evidence>
<name>A0A699ZNS1_HAELA</name>
<dbReference type="PANTHER" id="PTHR33591">
    <property type="entry name" value="BETA-CAROTENE ISOMERASE D27"/>
    <property type="match status" value="1"/>
</dbReference>
<proteinExistence type="predicted"/>
<dbReference type="PANTHER" id="PTHR33591:SF4">
    <property type="entry name" value="OS08G0114100 PROTEIN"/>
    <property type="match status" value="1"/>
</dbReference>
<dbReference type="Pfam" id="PF13225">
    <property type="entry name" value="D27-like_C"/>
    <property type="match status" value="1"/>
</dbReference>
<reference evidence="2 3" key="1">
    <citation type="submission" date="2020-02" db="EMBL/GenBank/DDBJ databases">
        <title>Draft genome sequence of Haematococcus lacustris strain NIES-144.</title>
        <authorList>
            <person name="Morimoto D."/>
            <person name="Nakagawa S."/>
            <person name="Yoshida T."/>
            <person name="Sawayama S."/>
        </authorList>
    </citation>
    <scope>NUCLEOTIDE SEQUENCE [LARGE SCALE GENOMIC DNA]</scope>
    <source>
        <strain evidence="2 3">NIES-144</strain>
    </source>
</reference>
<dbReference type="InterPro" id="IPR025114">
    <property type="entry name" value="D27-like_C"/>
</dbReference>
<dbReference type="EMBL" id="BLLF01002379">
    <property type="protein sequence ID" value="GFH23851.1"/>
    <property type="molecule type" value="Genomic_DNA"/>
</dbReference>
<gene>
    <name evidence="2" type="ORF">HaLaN_21539</name>
</gene>
<evidence type="ECO:0000313" key="2">
    <source>
        <dbReference type="EMBL" id="GFH23851.1"/>
    </source>
</evidence>
<dbReference type="InterPro" id="IPR038938">
    <property type="entry name" value="D27-like"/>
</dbReference>
<dbReference type="Proteomes" id="UP000485058">
    <property type="component" value="Unassembled WGS sequence"/>
</dbReference>
<keyword evidence="3" id="KW-1185">Reference proteome</keyword>